<dbReference type="Proteomes" id="UP000480854">
    <property type="component" value="Unassembled WGS sequence"/>
</dbReference>
<dbReference type="OrthoDB" id="9774608at2"/>
<evidence type="ECO:0000256" key="1">
    <source>
        <dbReference type="SAM" id="MobiDB-lite"/>
    </source>
</evidence>
<name>A0A9W7KQX6_9PROT</name>
<dbReference type="Pfam" id="PF13751">
    <property type="entry name" value="DDE_Tnp_1_6"/>
    <property type="match status" value="1"/>
</dbReference>
<feature type="compositionally biased region" description="Basic residues" evidence="1">
    <location>
        <begin position="10"/>
        <end position="20"/>
    </location>
</feature>
<evidence type="ECO:0000259" key="2">
    <source>
        <dbReference type="Pfam" id="PF13751"/>
    </source>
</evidence>
<feature type="region of interest" description="Disordered" evidence="1">
    <location>
        <begin position="1"/>
        <end position="30"/>
    </location>
</feature>
<comment type="caution">
    <text evidence="3">The sequence shown here is derived from an EMBL/GenBank/DDBJ whole genome shotgun (WGS) entry which is preliminary data.</text>
</comment>
<gene>
    <name evidence="3" type="ORF">DS843_22990</name>
</gene>
<dbReference type="InterPro" id="IPR025668">
    <property type="entry name" value="Tnp_DDE_dom"/>
</dbReference>
<evidence type="ECO:0000313" key="3">
    <source>
        <dbReference type="EMBL" id="KAA0677708.1"/>
    </source>
</evidence>
<proteinExistence type="predicted"/>
<evidence type="ECO:0000313" key="4">
    <source>
        <dbReference type="Proteomes" id="UP000480854"/>
    </source>
</evidence>
<sequence length="172" mass="19554">MAEQDPPRLRSGRIHHRLGRPNRDLSAGPDRHILVPKTDRWGNAIIHVKFPFRVCTTCPARAHCTQAKASPRNLTFRPRAEHEALQDARRQQETEGWRRRYAARAGIEGTLAQALQLFGLRRCRYIGLAKTSLQHVLTAATLNLVRLEAWWTDRPLAKTRVSRFAVLGPSVA</sequence>
<dbReference type="AlphaFoldDB" id="A0A9W7KQX6"/>
<organism evidence="3 4">
    <name type="scientific">Roseomonas genomospecies 6</name>
    <dbReference type="NCBI Taxonomy" id="214106"/>
    <lineage>
        <taxon>Bacteria</taxon>
        <taxon>Pseudomonadati</taxon>
        <taxon>Pseudomonadota</taxon>
        <taxon>Alphaproteobacteria</taxon>
        <taxon>Acetobacterales</taxon>
        <taxon>Roseomonadaceae</taxon>
        <taxon>Roseomonas</taxon>
    </lineage>
</organism>
<keyword evidence="4" id="KW-1185">Reference proteome</keyword>
<protein>
    <recommendedName>
        <fullName evidence="2">Transposase DDE domain-containing protein</fullName>
    </recommendedName>
</protein>
<dbReference type="EMBL" id="QOKW01000022">
    <property type="protein sequence ID" value="KAA0677708.1"/>
    <property type="molecule type" value="Genomic_DNA"/>
</dbReference>
<accession>A0A9W7KQX6</accession>
<feature type="domain" description="Transposase DDE" evidence="2">
    <location>
        <begin position="37"/>
        <end position="147"/>
    </location>
</feature>
<reference evidence="3 4" key="1">
    <citation type="submission" date="2018-07" db="EMBL/GenBank/DDBJ databases">
        <title>Genome sequence of Azospirillum sp. ATCC 49961.</title>
        <authorList>
            <person name="Sant'Anna F.H."/>
            <person name="Baldani J.I."/>
            <person name="Zilli J.E."/>
            <person name="Reis V.M."/>
            <person name="Hartmann A."/>
            <person name="Cruz L."/>
            <person name="de Souza E.M."/>
            <person name="de Oliveira Pedrosa F."/>
            <person name="Passaglia L.M.P."/>
        </authorList>
    </citation>
    <scope>NUCLEOTIDE SEQUENCE [LARGE SCALE GENOMIC DNA]</scope>
    <source>
        <strain evidence="3 4">ATCC 49961</strain>
    </source>
</reference>